<evidence type="ECO:0000313" key="1">
    <source>
        <dbReference type="EMBL" id="PZQ93046.1"/>
    </source>
</evidence>
<sequence>MKKNTLIIILCLIFSNISHAEALSQQTDSDTFYDLFAGTIIEKDHQLYLHACKSVNAHFKLSFNHTKDEQHIRELMKKHPKFWLNLSANAEMVDGEYVMTVDTIKDEHLNQSCHLTDLLDEL</sequence>
<organism evidence="1 2">
    <name type="scientific">Acinetobacter johnsonii</name>
    <dbReference type="NCBI Taxonomy" id="40214"/>
    <lineage>
        <taxon>Bacteria</taxon>
        <taxon>Pseudomonadati</taxon>
        <taxon>Pseudomonadota</taxon>
        <taxon>Gammaproteobacteria</taxon>
        <taxon>Moraxellales</taxon>
        <taxon>Moraxellaceae</taxon>
        <taxon>Acinetobacter</taxon>
    </lineage>
</organism>
<dbReference type="AlphaFoldDB" id="A0A2W5RTN4"/>
<reference evidence="1 2" key="1">
    <citation type="submission" date="2017-11" db="EMBL/GenBank/DDBJ databases">
        <title>Infants hospitalized years apart are colonized by the same room-sourced microbial strains.</title>
        <authorList>
            <person name="Brooks B."/>
            <person name="Olm M.R."/>
            <person name="Firek B.A."/>
            <person name="Baker R."/>
            <person name="Thomas B.C."/>
            <person name="Morowitz M.J."/>
            <person name="Banfield J.F."/>
        </authorList>
    </citation>
    <scope>NUCLEOTIDE SEQUENCE [LARGE SCALE GENOMIC DNA]</scope>
    <source>
        <strain evidence="1">S2_003_000_R3_20</strain>
    </source>
</reference>
<dbReference type="EMBL" id="QFQJ01000009">
    <property type="protein sequence ID" value="PZQ93046.1"/>
    <property type="molecule type" value="Genomic_DNA"/>
</dbReference>
<comment type="caution">
    <text evidence="1">The sequence shown here is derived from an EMBL/GenBank/DDBJ whole genome shotgun (WGS) entry which is preliminary data.</text>
</comment>
<protein>
    <submittedName>
        <fullName evidence="1">Uncharacterized protein</fullName>
    </submittedName>
</protein>
<gene>
    <name evidence="1" type="ORF">DI542_03140</name>
</gene>
<accession>A0A2W5RTN4</accession>
<dbReference type="RefSeq" id="WP_005400432.1">
    <property type="nucleotide sequence ID" value="NZ_CP068195.1"/>
</dbReference>
<evidence type="ECO:0000313" key="2">
    <source>
        <dbReference type="Proteomes" id="UP000249282"/>
    </source>
</evidence>
<dbReference type="Proteomes" id="UP000249282">
    <property type="component" value="Unassembled WGS sequence"/>
</dbReference>
<proteinExistence type="predicted"/>
<name>A0A2W5RTN4_ACIJO</name>